<comment type="similarity">
    <text evidence="1 7">Belongs to the PDK/BCKDK protein kinase family.</text>
</comment>
<accession>A0A1B7SHA6</accession>
<evidence type="ECO:0000313" key="10">
    <source>
        <dbReference type="Proteomes" id="UP000788993"/>
    </source>
</evidence>
<dbReference type="InterPro" id="IPR036784">
    <property type="entry name" value="AK/P_DHK_N_sf"/>
</dbReference>
<evidence type="ECO:0000259" key="8">
    <source>
        <dbReference type="Pfam" id="PF10436"/>
    </source>
</evidence>
<dbReference type="RefSeq" id="XP_018210809.1">
    <property type="nucleotide sequence ID" value="XM_018356223.1"/>
</dbReference>
<dbReference type="SUPFAM" id="SSF55874">
    <property type="entry name" value="ATPase domain of HSP90 chaperone/DNA topoisomerase II/histidine kinase"/>
    <property type="match status" value="1"/>
</dbReference>
<dbReference type="InterPro" id="IPR039028">
    <property type="entry name" value="BCKD/PDK"/>
</dbReference>
<dbReference type="GO" id="GO:0010906">
    <property type="term" value="P:regulation of glucose metabolic process"/>
    <property type="evidence" value="ECO:0007669"/>
    <property type="project" value="TreeGrafter"/>
</dbReference>
<dbReference type="Gene3D" id="1.20.140.20">
    <property type="entry name" value="Alpha-ketoacid/pyruvate dehydrogenase kinase, N-terminal domain"/>
    <property type="match status" value="1"/>
</dbReference>
<keyword evidence="4 7" id="KW-0418">Kinase</keyword>
<evidence type="ECO:0000256" key="3">
    <source>
        <dbReference type="ARBA" id="ARBA00022741"/>
    </source>
</evidence>
<protein>
    <recommendedName>
        <fullName evidence="7">Protein-serine/threonine kinase</fullName>
        <ecNumber evidence="7">2.7.11.-</ecNumber>
    </recommendedName>
</protein>
<reference evidence="9" key="1">
    <citation type="journal article" date="2021" name="Open Biol.">
        <title>Shared evolutionary footprints suggest mitochondrial oxidative damage underlies multiple complex I losses in fungi.</title>
        <authorList>
            <person name="Schikora-Tamarit M.A."/>
            <person name="Marcet-Houben M."/>
            <person name="Nosek J."/>
            <person name="Gabaldon T."/>
        </authorList>
    </citation>
    <scope>NUCLEOTIDE SEQUENCE</scope>
    <source>
        <strain evidence="9">NCAIM Y.01608</strain>
    </source>
</reference>
<feature type="domain" description="Branched-chain alpha-ketoacid dehydrogenase kinase/Pyruvate dehydrogenase kinase N-terminal" evidence="8">
    <location>
        <begin position="49"/>
        <end position="212"/>
    </location>
</feature>
<dbReference type="PANTHER" id="PTHR11947:SF25">
    <property type="entry name" value="[PYRUVATE DEHYDROGENASE (ACETYL-TRANSFERRING)] KINASE 2, MITOCHONDRIAL"/>
    <property type="match status" value="1"/>
</dbReference>
<dbReference type="GO" id="GO:0004740">
    <property type="term" value="F:pyruvate dehydrogenase (acetyl-transferring) kinase activity"/>
    <property type="evidence" value="ECO:0007669"/>
    <property type="project" value="EnsemblFungi"/>
</dbReference>
<dbReference type="Proteomes" id="UP000788993">
    <property type="component" value="Unassembled WGS sequence"/>
</dbReference>
<dbReference type="InterPro" id="IPR018955">
    <property type="entry name" value="BCDHK/PDK_N"/>
</dbReference>
<name>A0A1B7SHA6_9ASCO</name>
<keyword evidence="3 7" id="KW-0547">Nucleotide-binding</keyword>
<evidence type="ECO:0000256" key="4">
    <source>
        <dbReference type="ARBA" id="ARBA00022777"/>
    </source>
</evidence>
<evidence type="ECO:0000256" key="1">
    <source>
        <dbReference type="ARBA" id="ARBA00006155"/>
    </source>
</evidence>
<comment type="subcellular location">
    <subcellularLocation>
        <location evidence="7">Mitochondrion matrix</location>
    </subcellularLocation>
</comment>
<evidence type="ECO:0000256" key="6">
    <source>
        <dbReference type="ARBA" id="ARBA00023128"/>
    </source>
</evidence>
<proteinExistence type="inferred from homology"/>
<evidence type="ECO:0000256" key="7">
    <source>
        <dbReference type="RuleBase" id="RU366032"/>
    </source>
</evidence>
<dbReference type="EMBL" id="JAEUBD010001554">
    <property type="protein sequence ID" value="KAH3659115.1"/>
    <property type="molecule type" value="Genomic_DNA"/>
</dbReference>
<keyword evidence="5 7" id="KW-0067">ATP-binding</keyword>
<keyword evidence="10" id="KW-1185">Reference proteome</keyword>
<dbReference type="GO" id="GO:1901524">
    <property type="term" value="P:regulation of mitophagy"/>
    <property type="evidence" value="ECO:0007669"/>
    <property type="project" value="EnsemblFungi"/>
</dbReference>
<dbReference type="Pfam" id="PF10436">
    <property type="entry name" value="BCDHK_Adom3"/>
    <property type="match status" value="1"/>
</dbReference>
<sequence length="455" mass="52293">MSKSIKFGEAATKVASLSPFQSHASSLLNEQHFYQNSILLGWSERDAHPVTLRHLANFGKKLTKEKLISSANFVRTELPVRLSLKIRELQSLDYSVINNHHINLVYQSYYHCFNAFRKMGRIETLDENDKFCDFLRKVLDDHLLVLPHLMMGALEVSILEKMRQEQLDDFMSSMLRSRISRRVIIEQHTTLSESFQNQDGDTLQRPPNYIGAAFQYLSARQQLMTCKDIVSSYLQSLYPELQMPELIIYGEDVKFQFLTNHLNYIYAEILRNSLKSTIQNFIHRHGNLSRDEVKKLKPPPIVVEITQTKKNMTFKFSDQGGGMSSNKLKKVWSFGKSPILAEEYLANFHKMPGLNFNFSSPVVSESATDYGDLSEMIQNIGKMESSGDHKQKSVLISLVRRPLEFTLGISMPMCKVYTDYWNGELDMRSVEGYGTDVFLTLKKLGSVERPQLDKA</sequence>
<dbReference type="AlphaFoldDB" id="A0A1B7SHA6"/>
<dbReference type="GO" id="GO:0005524">
    <property type="term" value="F:ATP binding"/>
    <property type="evidence" value="ECO:0007669"/>
    <property type="project" value="UniProtKB-UniRule"/>
</dbReference>
<reference evidence="9" key="2">
    <citation type="submission" date="2021-01" db="EMBL/GenBank/DDBJ databases">
        <authorList>
            <person name="Schikora-Tamarit M.A."/>
        </authorList>
    </citation>
    <scope>NUCLEOTIDE SEQUENCE</scope>
    <source>
        <strain evidence="9">NCAIM Y.01608</strain>
    </source>
</reference>
<dbReference type="SUPFAM" id="SSF69012">
    <property type="entry name" value="alpha-ketoacid dehydrogenase kinase, N-terminal domain"/>
    <property type="match status" value="1"/>
</dbReference>
<dbReference type="PANTHER" id="PTHR11947">
    <property type="entry name" value="PYRUVATE DEHYDROGENASE KINASE"/>
    <property type="match status" value="1"/>
</dbReference>
<dbReference type="InterPro" id="IPR036890">
    <property type="entry name" value="HATPase_C_sf"/>
</dbReference>
<comment type="caution">
    <text evidence="9">The sequence shown here is derived from an EMBL/GenBank/DDBJ whole genome shotgun (WGS) entry which is preliminary data.</text>
</comment>
<dbReference type="EC" id="2.7.11.-" evidence="7"/>
<organism evidence="9 10">
    <name type="scientific">Ogataea polymorpha</name>
    <dbReference type="NCBI Taxonomy" id="460523"/>
    <lineage>
        <taxon>Eukaryota</taxon>
        <taxon>Fungi</taxon>
        <taxon>Dikarya</taxon>
        <taxon>Ascomycota</taxon>
        <taxon>Saccharomycotina</taxon>
        <taxon>Pichiomycetes</taxon>
        <taxon>Pichiales</taxon>
        <taxon>Pichiaceae</taxon>
        <taxon>Ogataea</taxon>
    </lineage>
</organism>
<gene>
    <name evidence="9" type="ORF">OGATHE_006375</name>
</gene>
<evidence type="ECO:0000256" key="2">
    <source>
        <dbReference type="ARBA" id="ARBA00022679"/>
    </source>
</evidence>
<evidence type="ECO:0000313" key="9">
    <source>
        <dbReference type="EMBL" id="KAH3659115.1"/>
    </source>
</evidence>
<keyword evidence="2 7" id="KW-0808">Transferase</keyword>
<evidence type="ECO:0000256" key="5">
    <source>
        <dbReference type="ARBA" id="ARBA00022840"/>
    </source>
</evidence>
<dbReference type="Gene3D" id="3.30.565.10">
    <property type="entry name" value="Histidine kinase-like ATPase, C-terminal domain"/>
    <property type="match status" value="1"/>
</dbReference>
<dbReference type="GO" id="GO:0005759">
    <property type="term" value="C:mitochondrial matrix"/>
    <property type="evidence" value="ECO:0007669"/>
    <property type="project" value="UniProtKB-SubCell"/>
</dbReference>
<keyword evidence="6 7" id="KW-0496">Mitochondrion</keyword>